<evidence type="ECO:0000256" key="2">
    <source>
        <dbReference type="ARBA" id="ARBA00022448"/>
    </source>
</evidence>
<dbReference type="RefSeq" id="WP_189002620.1">
    <property type="nucleotide sequence ID" value="NZ_BMOD01000006.1"/>
</dbReference>
<dbReference type="InterPro" id="IPR017871">
    <property type="entry name" value="ABC_transporter-like_CS"/>
</dbReference>
<evidence type="ECO:0000256" key="3">
    <source>
        <dbReference type="ARBA" id="ARBA00022741"/>
    </source>
</evidence>
<dbReference type="InterPro" id="IPR003439">
    <property type="entry name" value="ABC_transporter-like_ATP-bd"/>
</dbReference>
<feature type="domain" description="ABC transporter" evidence="5">
    <location>
        <begin position="4"/>
        <end position="231"/>
    </location>
</feature>
<accession>A0ABQ2CYU6</accession>
<dbReference type="Pfam" id="PF00005">
    <property type="entry name" value="ABC_tran"/>
    <property type="match status" value="1"/>
</dbReference>
<dbReference type="PROSITE" id="PS50893">
    <property type="entry name" value="ABC_TRANSPORTER_2"/>
    <property type="match status" value="1"/>
</dbReference>
<keyword evidence="2" id="KW-0813">Transport</keyword>
<protein>
    <submittedName>
        <fullName evidence="6">Multidrug ABC transporter ATP-binding protein</fullName>
    </submittedName>
</protein>
<dbReference type="Gene3D" id="3.40.50.300">
    <property type="entry name" value="P-loop containing nucleotide triphosphate hydrolases"/>
    <property type="match status" value="1"/>
</dbReference>
<organism evidence="6 7">
    <name type="scientific">Deinococcus roseus</name>
    <dbReference type="NCBI Taxonomy" id="392414"/>
    <lineage>
        <taxon>Bacteria</taxon>
        <taxon>Thermotogati</taxon>
        <taxon>Deinococcota</taxon>
        <taxon>Deinococci</taxon>
        <taxon>Deinococcales</taxon>
        <taxon>Deinococcaceae</taxon>
        <taxon>Deinococcus</taxon>
    </lineage>
</organism>
<comment type="similarity">
    <text evidence="1">Belongs to the ABC transporter superfamily.</text>
</comment>
<evidence type="ECO:0000256" key="1">
    <source>
        <dbReference type="ARBA" id="ARBA00005417"/>
    </source>
</evidence>
<dbReference type="PROSITE" id="PS00211">
    <property type="entry name" value="ABC_TRANSPORTER_1"/>
    <property type="match status" value="1"/>
</dbReference>
<dbReference type="InterPro" id="IPR027417">
    <property type="entry name" value="P-loop_NTPase"/>
</dbReference>
<keyword evidence="4 6" id="KW-0067">ATP-binding</keyword>
<dbReference type="SUPFAM" id="SSF52540">
    <property type="entry name" value="P-loop containing nucleoside triphosphate hydrolases"/>
    <property type="match status" value="1"/>
</dbReference>
<dbReference type="PANTHER" id="PTHR42711:SF5">
    <property type="entry name" value="ABC TRANSPORTER ATP-BINDING PROTEIN NATA"/>
    <property type="match status" value="1"/>
</dbReference>
<proteinExistence type="inferred from homology"/>
<comment type="caution">
    <text evidence="6">The sequence shown here is derived from an EMBL/GenBank/DDBJ whole genome shotgun (WGS) entry which is preliminary data.</text>
</comment>
<gene>
    <name evidence="6" type="ORF">GCM10008938_20770</name>
</gene>
<evidence type="ECO:0000259" key="5">
    <source>
        <dbReference type="PROSITE" id="PS50893"/>
    </source>
</evidence>
<dbReference type="EMBL" id="BMOD01000006">
    <property type="protein sequence ID" value="GGJ34432.1"/>
    <property type="molecule type" value="Genomic_DNA"/>
</dbReference>
<dbReference type="GO" id="GO:0005524">
    <property type="term" value="F:ATP binding"/>
    <property type="evidence" value="ECO:0007669"/>
    <property type="project" value="UniProtKB-KW"/>
</dbReference>
<keyword evidence="7" id="KW-1185">Reference proteome</keyword>
<dbReference type="CDD" id="cd03230">
    <property type="entry name" value="ABC_DR_subfamily_A"/>
    <property type="match status" value="1"/>
</dbReference>
<evidence type="ECO:0000313" key="6">
    <source>
        <dbReference type="EMBL" id="GGJ34432.1"/>
    </source>
</evidence>
<keyword evidence="3" id="KW-0547">Nucleotide-binding</keyword>
<evidence type="ECO:0000256" key="4">
    <source>
        <dbReference type="ARBA" id="ARBA00022840"/>
    </source>
</evidence>
<dbReference type="PANTHER" id="PTHR42711">
    <property type="entry name" value="ABC TRANSPORTER ATP-BINDING PROTEIN"/>
    <property type="match status" value="1"/>
</dbReference>
<dbReference type="InterPro" id="IPR050763">
    <property type="entry name" value="ABC_transporter_ATP-binding"/>
</dbReference>
<dbReference type="InterPro" id="IPR003593">
    <property type="entry name" value="AAA+_ATPase"/>
</dbReference>
<dbReference type="Proteomes" id="UP000632222">
    <property type="component" value="Unassembled WGS sequence"/>
</dbReference>
<evidence type="ECO:0000313" key="7">
    <source>
        <dbReference type="Proteomes" id="UP000632222"/>
    </source>
</evidence>
<reference evidence="7" key="1">
    <citation type="journal article" date="2019" name="Int. J. Syst. Evol. Microbiol.">
        <title>The Global Catalogue of Microorganisms (GCM) 10K type strain sequencing project: providing services to taxonomists for standard genome sequencing and annotation.</title>
        <authorList>
            <consortium name="The Broad Institute Genomics Platform"/>
            <consortium name="The Broad Institute Genome Sequencing Center for Infectious Disease"/>
            <person name="Wu L."/>
            <person name="Ma J."/>
        </authorList>
    </citation>
    <scope>NUCLEOTIDE SEQUENCE [LARGE SCALE GENOMIC DNA]</scope>
    <source>
        <strain evidence="7">JCM 14370</strain>
    </source>
</reference>
<name>A0ABQ2CYU6_9DEIO</name>
<dbReference type="SMART" id="SM00382">
    <property type="entry name" value="AAA"/>
    <property type="match status" value="1"/>
</dbReference>
<sequence length="296" mass="32455">MPAIQTENLSKKYRTQEVVKNLNLTVPEGIVFGYLGPNGAGKTTTIRMLSGVLAPTSGTATIAGVSLKRPEDIKARIGYANQAASVYTDLTVEENLKFKAGMYLKPQDIPAAVQRTVKLLKLEPHLKTLAGSLSGGWKQRLSIGTAIIHSPKIVFLDEPTAGLDPIARRELWDGIYDLAKAGTTVFVTTHYMDEAERCHEIALIHSGLILAQGTPEQLRNNLQGHHYELEPENLMQALEKTKTLGLQDAWITGSNLRVSSKEPLGPETLQQLGKNARRVSPTLEDVFVSLAREVRK</sequence>